<dbReference type="Gene3D" id="3.40.50.1820">
    <property type="entry name" value="alpha/beta hydrolase"/>
    <property type="match status" value="1"/>
</dbReference>
<comment type="caution">
    <text evidence="2">The sequence shown here is derived from an EMBL/GenBank/DDBJ whole genome shotgun (WGS) entry which is preliminary data.</text>
</comment>
<evidence type="ECO:0008006" key="4">
    <source>
        <dbReference type="Google" id="ProtNLM"/>
    </source>
</evidence>
<accession>A0ABS4YHL7</accession>
<dbReference type="SUPFAM" id="SSF53474">
    <property type="entry name" value="alpha/beta-Hydrolases"/>
    <property type="match status" value="1"/>
</dbReference>
<name>A0ABS4YHL7_9MICO</name>
<feature type="region of interest" description="Disordered" evidence="1">
    <location>
        <begin position="357"/>
        <end position="381"/>
    </location>
</feature>
<dbReference type="EMBL" id="JAGIOC010000001">
    <property type="protein sequence ID" value="MBP2408254.1"/>
    <property type="molecule type" value="Genomic_DNA"/>
</dbReference>
<dbReference type="InterPro" id="IPR029058">
    <property type="entry name" value="AB_hydrolase_fold"/>
</dbReference>
<protein>
    <recommendedName>
        <fullName evidence="4">Alpha/beta hydrolase</fullName>
    </recommendedName>
</protein>
<evidence type="ECO:0000313" key="2">
    <source>
        <dbReference type="EMBL" id="MBP2408254.1"/>
    </source>
</evidence>
<feature type="compositionally biased region" description="Polar residues" evidence="1">
    <location>
        <begin position="372"/>
        <end position="381"/>
    </location>
</feature>
<gene>
    <name evidence="2" type="ORF">JOF44_001157</name>
</gene>
<sequence length="461" mass="47188">MSGFLGMETEEVHGHAELLTSRARRLESLETELMGSVAAVAWVGSDADAFRDQASSVMQQFAEWTRRCDTSAADLVDHVAQQDRASGADGGAGGLIAGGVASMLAGGAISGAIAFGGTPTTAGGPLLSSIGPRLGAALGSHDDPGDDIAPITADDISRPGGATDPSTIAEMMDNLRAAGEAQKEDSTSIRVQQVLGDDGQTRYIVYVPGSHGAMENIIGPDATGNPMDWNQNPGALGGQETDSSQAVIAAMESAGIPHGADVSLVAHSQGGIVANNLAADPSVNGAPDGWNFGNVVSVGSPVELADVPASTRTVNFAHEPVLDAPSSPVLADIGAPLRGDHPVGDVVPTLDGDPHDATGTASHRDEIGLPAPTSNPGENHGVQNYQDSINDATGQTGNIIKDIETGPSMRQYLEDGRVVDTVDVSVSREDGTYGDQKTIPEILTDRGKFGQPYTLPGPGIR</sequence>
<proteinExistence type="predicted"/>
<feature type="compositionally biased region" description="Basic and acidic residues" evidence="1">
    <location>
        <begin position="357"/>
        <end position="367"/>
    </location>
</feature>
<dbReference type="RefSeq" id="WP_209888505.1">
    <property type="nucleotide sequence ID" value="NZ_BAAAJV010000024.1"/>
</dbReference>
<keyword evidence="3" id="KW-1185">Reference proteome</keyword>
<dbReference type="Proteomes" id="UP000698222">
    <property type="component" value="Unassembled WGS sequence"/>
</dbReference>
<reference evidence="2 3" key="1">
    <citation type="submission" date="2021-03" db="EMBL/GenBank/DDBJ databases">
        <title>Sequencing the genomes of 1000 actinobacteria strains.</title>
        <authorList>
            <person name="Klenk H.-P."/>
        </authorList>
    </citation>
    <scope>NUCLEOTIDE SEQUENCE [LARGE SCALE GENOMIC DNA]</scope>
    <source>
        <strain evidence="2 3">DSM 14564</strain>
    </source>
</reference>
<evidence type="ECO:0000256" key="1">
    <source>
        <dbReference type="SAM" id="MobiDB-lite"/>
    </source>
</evidence>
<organism evidence="2 3">
    <name type="scientific">Brachybacterium fresconis</name>
    <dbReference type="NCBI Taxonomy" id="173363"/>
    <lineage>
        <taxon>Bacteria</taxon>
        <taxon>Bacillati</taxon>
        <taxon>Actinomycetota</taxon>
        <taxon>Actinomycetes</taxon>
        <taxon>Micrococcales</taxon>
        <taxon>Dermabacteraceae</taxon>
        <taxon>Brachybacterium</taxon>
    </lineage>
</organism>
<evidence type="ECO:0000313" key="3">
    <source>
        <dbReference type="Proteomes" id="UP000698222"/>
    </source>
</evidence>